<sequence>MRCCEALKEQGARRGDCPNGGDLTAPSDLAAGVIDITGSHDRKLLRPTLSLCKRQDIPVALNRILSTRRRKYDS</sequence>
<comment type="caution">
    <text evidence="1">The sequence shown here is derived from an EMBL/GenBank/DDBJ whole genome shotgun (WGS) entry which is preliminary data.</text>
</comment>
<evidence type="ECO:0000313" key="1">
    <source>
        <dbReference type="EMBL" id="VUX46196.1"/>
    </source>
</evidence>
<proteinExistence type="predicted"/>
<accession>A0A564WCJ3</accession>
<gene>
    <name evidence="1" type="ORF">DF3PA_20096</name>
</gene>
<dbReference type="Proteomes" id="UP000326641">
    <property type="component" value="Unassembled WGS sequence"/>
</dbReference>
<name>A0A564WCJ3_9PROT</name>
<keyword evidence="2" id="KW-1185">Reference proteome</keyword>
<reference evidence="1" key="1">
    <citation type="submission" date="2018-11" db="EMBL/GenBank/DDBJ databases">
        <authorList>
            <person name="Onetto C."/>
        </authorList>
    </citation>
    <scope>NUCLEOTIDE SEQUENCE [LARGE SCALE GENOMIC DNA]</scope>
</reference>
<protein>
    <submittedName>
        <fullName evidence="1">Uncharacterized protein</fullName>
    </submittedName>
</protein>
<dbReference type="EMBL" id="UXAT02000012">
    <property type="protein sequence ID" value="VUX46196.1"/>
    <property type="molecule type" value="Genomic_DNA"/>
</dbReference>
<organism evidence="1 2">
    <name type="scientific">Candidatus Defluviicoccus seviourii</name>
    <dbReference type="NCBI Taxonomy" id="2565273"/>
    <lineage>
        <taxon>Bacteria</taxon>
        <taxon>Pseudomonadati</taxon>
        <taxon>Pseudomonadota</taxon>
        <taxon>Alphaproteobacteria</taxon>
        <taxon>Rhodospirillales</taxon>
        <taxon>Rhodospirillaceae</taxon>
        <taxon>Defluviicoccus</taxon>
    </lineage>
</organism>
<dbReference type="AlphaFoldDB" id="A0A564WCJ3"/>
<evidence type="ECO:0000313" key="2">
    <source>
        <dbReference type="Proteomes" id="UP000326641"/>
    </source>
</evidence>